<keyword evidence="1" id="KW-1133">Transmembrane helix</keyword>
<feature type="transmembrane region" description="Helical" evidence="1">
    <location>
        <begin position="209"/>
        <end position="227"/>
    </location>
</feature>
<feature type="transmembrane region" description="Helical" evidence="1">
    <location>
        <begin position="234"/>
        <end position="254"/>
    </location>
</feature>
<feature type="domain" description="DUF6594" evidence="2">
    <location>
        <begin position="14"/>
        <end position="246"/>
    </location>
</feature>
<dbReference type="PANTHER" id="PTHR34502">
    <property type="entry name" value="DUF6594 DOMAIN-CONTAINING PROTEIN-RELATED"/>
    <property type="match status" value="1"/>
</dbReference>
<dbReference type="InterPro" id="IPR046529">
    <property type="entry name" value="DUF6594"/>
</dbReference>
<keyword evidence="4" id="KW-1185">Reference proteome</keyword>
<evidence type="ECO:0000259" key="2">
    <source>
        <dbReference type="Pfam" id="PF20237"/>
    </source>
</evidence>
<keyword evidence="1" id="KW-0472">Membrane</keyword>
<reference evidence="3" key="1">
    <citation type="submission" date="2021-12" db="EMBL/GenBank/DDBJ databases">
        <authorList>
            <person name="Zaccaron A."/>
            <person name="Stergiopoulos I."/>
        </authorList>
    </citation>
    <scope>NUCLEOTIDE SEQUENCE</scope>
    <source>
        <strain evidence="3">Race5_Kim</strain>
    </source>
</reference>
<dbReference type="Pfam" id="PF20237">
    <property type="entry name" value="DUF6594"/>
    <property type="match status" value="1"/>
</dbReference>
<dbReference type="Proteomes" id="UP000756132">
    <property type="component" value="Chromosome 3"/>
</dbReference>
<dbReference type="KEGG" id="ffu:CLAFUR5_07891"/>
<accession>A0A9Q8LDC8</accession>
<keyword evidence="1" id="KW-0812">Transmembrane</keyword>
<proteinExistence type="predicted"/>
<evidence type="ECO:0000313" key="3">
    <source>
        <dbReference type="EMBL" id="UJO15471.1"/>
    </source>
</evidence>
<gene>
    <name evidence="3" type="ORF">CLAFUR5_07891</name>
</gene>
<dbReference type="PANTHER" id="PTHR34502:SF5">
    <property type="entry name" value="DUF6594 DOMAIN-CONTAINING PROTEIN"/>
    <property type="match status" value="1"/>
</dbReference>
<evidence type="ECO:0000256" key="1">
    <source>
        <dbReference type="SAM" id="Phobius"/>
    </source>
</evidence>
<feature type="transmembrane region" description="Helical" evidence="1">
    <location>
        <begin position="182"/>
        <end position="203"/>
    </location>
</feature>
<dbReference type="RefSeq" id="XP_047759837.1">
    <property type="nucleotide sequence ID" value="XM_047907039.1"/>
</dbReference>
<protein>
    <recommendedName>
        <fullName evidence="2">DUF6594 domain-containing protein</fullName>
    </recommendedName>
</protein>
<organism evidence="3 4">
    <name type="scientific">Passalora fulva</name>
    <name type="common">Tomato leaf mold</name>
    <name type="synonym">Cladosporium fulvum</name>
    <dbReference type="NCBI Taxonomy" id="5499"/>
    <lineage>
        <taxon>Eukaryota</taxon>
        <taxon>Fungi</taxon>
        <taxon>Dikarya</taxon>
        <taxon>Ascomycota</taxon>
        <taxon>Pezizomycotina</taxon>
        <taxon>Dothideomycetes</taxon>
        <taxon>Dothideomycetidae</taxon>
        <taxon>Mycosphaerellales</taxon>
        <taxon>Mycosphaerellaceae</taxon>
        <taxon>Fulvia</taxon>
    </lineage>
</organism>
<dbReference type="AlphaFoldDB" id="A0A9Q8LDC8"/>
<dbReference type="OrthoDB" id="5342093at2759"/>
<sequence length="255" mass="28274">MSDAYYCSEDDERRVGLRRVSKFNSHSLLIQQAELLHLERKFQSYAIVDRNRGLDYDTDIGNLILAGRRGVMDTALMTQIKLHQVSGPRQHSINLLQDWLARKKGGNNFLSGVENTPWREEEQRDLVSFSNSTFDVLTSLVAEKVVPGLVACGLLTKNPMPGQEELGLREWSATSYHRASRAFVVIIATLMPSMATLVLYFVPSMIARILTAMLLSSVFSASMALSTKAKHAEIFSVTAAFAAVQVVFIGSTSLS</sequence>
<reference evidence="3" key="2">
    <citation type="journal article" date="2022" name="Microb. Genom.">
        <title>A chromosome-scale genome assembly of the tomato pathogen Cladosporium fulvum reveals a compartmentalized genome architecture and the presence of a dispensable chromosome.</title>
        <authorList>
            <person name="Zaccaron A.Z."/>
            <person name="Chen L.H."/>
            <person name="Samaras A."/>
            <person name="Stergiopoulos I."/>
        </authorList>
    </citation>
    <scope>NUCLEOTIDE SEQUENCE</scope>
    <source>
        <strain evidence="3">Race5_Kim</strain>
    </source>
</reference>
<dbReference type="GeneID" id="71987769"/>
<name>A0A9Q8LDC8_PASFU</name>
<evidence type="ECO:0000313" key="4">
    <source>
        <dbReference type="Proteomes" id="UP000756132"/>
    </source>
</evidence>
<dbReference type="EMBL" id="CP090165">
    <property type="protein sequence ID" value="UJO15471.1"/>
    <property type="molecule type" value="Genomic_DNA"/>
</dbReference>